<dbReference type="Proteomes" id="UP001162156">
    <property type="component" value="Unassembled WGS sequence"/>
</dbReference>
<dbReference type="PANTHER" id="PTHR11908:SF132">
    <property type="entry name" value="ALDEHYDE OXIDASE 1-RELATED"/>
    <property type="match status" value="1"/>
</dbReference>
<feature type="domain" description="Aldehyde oxidase/xanthine dehydrogenase second molybdopterin binding" evidence="2">
    <location>
        <begin position="10"/>
        <end position="128"/>
    </location>
</feature>
<evidence type="ECO:0000256" key="1">
    <source>
        <dbReference type="ARBA" id="ARBA00022505"/>
    </source>
</evidence>
<keyword evidence="1" id="KW-0500">Molybdenum</keyword>
<dbReference type="AlphaFoldDB" id="A0AAV8YQ38"/>
<evidence type="ECO:0000313" key="4">
    <source>
        <dbReference type="Proteomes" id="UP001162156"/>
    </source>
</evidence>
<dbReference type="InterPro" id="IPR037165">
    <property type="entry name" value="AldOxase/xan_DH_Mopterin-bd_sf"/>
</dbReference>
<organism evidence="3 4">
    <name type="scientific">Rhamnusium bicolor</name>
    <dbReference type="NCBI Taxonomy" id="1586634"/>
    <lineage>
        <taxon>Eukaryota</taxon>
        <taxon>Metazoa</taxon>
        <taxon>Ecdysozoa</taxon>
        <taxon>Arthropoda</taxon>
        <taxon>Hexapoda</taxon>
        <taxon>Insecta</taxon>
        <taxon>Pterygota</taxon>
        <taxon>Neoptera</taxon>
        <taxon>Endopterygota</taxon>
        <taxon>Coleoptera</taxon>
        <taxon>Polyphaga</taxon>
        <taxon>Cucujiformia</taxon>
        <taxon>Chrysomeloidea</taxon>
        <taxon>Cerambycidae</taxon>
        <taxon>Lepturinae</taxon>
        <taxon>Rhagiini</taxon>
        <taxon>Rhamnusium</taxon>
    </lineage>
</organism>
<reference evidence="3" key="1">
    <citation type="journal article" date="2023" name="Insect Mol. Biol.">
        <title>Genome sequencing provides insights into the evolution of gene families encoding plant cell wall-degrading enzymes in longhorned beetles.</title>
        <authorList>
            <person name="Shin N.R."/>
            <person name="Okamura Y."/>
            <person name="Kirsch R."/>
            <person name="Pauchet Y."/>
        </authorList>
    </citation>
    <scope>NUCLEOTIDE SEQUENCE</scope>
    <source>
        <strain evidence="3">RBIC_L_NR</strain>
    </source>
</reference>
<sequence>MKPIRDKMVNPTWEDLVNKSFTSNILMTASALYSQDEPGIQEYLIYGVCATEVEVDILTGQQQILQVDIVEDTGDSMSPLIDIGQVIIIFFIAGIGYYTTEELIFNEDGKLLTNRTWNYRPSGAKDIPINFRIKFPKNNPNPVGILRSKAVAEPPICLSCALPLAIRNAVASARTEADATQPKWYPFNGPSTVENTLLNCLNNYKQYVL</sequence>
<name>A0AAV8YQ38_9CUCU</name>
<dbReference type="InterPro" id="IPR046867">
    <property type="entry name" value="AldOxase/xan_DH_MoCoBD2"/>
</dbReference>
<dbReference type="GO" id="GO:0016491">
    <property type="term" value="F:oxidoreductase activity"/>
    <property type="evidence" value="ECO:0007669"/>
    <property type="project" value="InterPro"/>
</dbReference>
<dbReference type="PANTHER" id="PTHR11908">
    <property type="entry name" value="XANTHINE DEHYDROGENASE"/>
    <property type="match status" value="1"/>
</dbReference>
<protein>
    <recommendedName>
        <fullName evidence="2">Aldehyde oxidase/xanthine dehydrogenase second molybdopterin binding domain-containing protein</fullName>
    </recommendedName>
</protein>
<evidence type="ECO:0000313" key="3">
    <source>
        <dbReference type="EMBL" id="KAJ8952856.1"/>
    </source>
</evidence>
<dbReference type="InterPro" id="IPR016208">
    <property type="entry name" value="Ald_Oxase/xanthine_DH-like"/>
</dbReference>
<accession>A0AAV8YQ38</accession>
<keyword evidence="4" id="KW-1185">Reference proteome</keyword>
<dbReference type="Pfam" id="PF20256">
    <property type="entry name" value="MoCoBD_2"/>
    <property type="match status" value="1"/>
</dbReference>
<gene>
    <name evidence="3" type="ORF">NQ314_007462</name>
</gene>
<dbReference type="Gene3D" id="3.30.365.10">
    <property type="entry name" value="Aldehyde oxidase/xanthine dehydrogenase, molybdopterin binding domain"/>
    <property type="match status" value="1"/>
</dbReference>
<proteinExistence type="predicted"/>
<dbReference type="GO" id="GO:0005506">
    <property type="term" value="F:iron ion binding"/>
    <property type="evidence" value="ECO:0007669"/>
    <property type="project" value="InterPro"/>
</dbReference>
<dbReference type="EMBL" id="JANEYF010001996">
    <property type="protein sequence ID" value="KAJ8952856.1"/>
    <property type="molecule type" value="Genomic_DNA"/>
</dbReference>
<evidence type="ECO:0000259" key="2">
    <source>
        <dbReference type="Pfam" id="PF20256"/>
    </source>
</evidence>
<dbReference type="SUPFAM" id="SSF56003">
    <property type="entry name" value="Molybdenum cofactor-binding domain"/>
    <property type="match status" value="1"/>
</dbReference>
<comment type="caution">
    <text evidence="3">The sequence shown here is derived from an EMBL/GenBank/DDBJ whole genome shotgun (WGS) entry which is preliminary data.</text>
</comment>